<accession>A0A5C3KLK2</accession>
<sequence>MSQHSQQPSLQTRMNTAADAGNLLSTLEQQLEKIPLESLPQAKSSAQFLNTLAGVSTFLSSVEVGYIQFALASDPSGNPEKEAQTPTSSLLAWKALKSFAFLSLLLSVLGAVFSLMVAQLILNQIDTVARSESIVQTVRKIIYPTPPLIAITGPGQTNPPARTSQDWEELCNRLQSSTFNSRRFNHIWNEHLQDQSRVGSIICFCGATFFFVSVVAYVCVAHSWDVWLPTVIGFFCALVVSVYSYKEAHPLQIKARVQGLFKRERRQAANVAPP</sequence>
<dbReference type="Proteomes" id="UP000307440">
    <property type="component" value="Unassembled WGS sequence"/>
</dbReference>
<name>A0A5C3KLK2_COPMA</name>
<keyword evidence="1" id="KW-1133">Transmembrane helix</keyword>
<proteinExistence type="predicted"/>
<dbReference type="AlphaFoldDB" id="A0A5C3KLK2"/>
<feature type="transmembrane region" description="Helical" evidence="1">
    <location>
        <begin position="226"/>
        <end position="245"/>
    </location>
</feature>
<protein>
    <submittedName>
        <fullName evidence="2">Uncharacterized protein</fullName>
    </submittedName>
</protein>
<evidence type="ECO:0000313" key="3">
    <source>
        <dbReference type="Proteomes" id="UP000307440"/>
    </source>
</evidence>
<keyword evidence="1" id="KW-0472">Membrane</keyword>
<evidence type="ECO:0000313" key="2">
    <source>
        <dbReference type="EMBL" id="TFK21134.1"/>
    </source>
</evidence>
<evidence type="ECO:0000256" key="1">
    <source>
        <dbReference type="SAM" id="Phobius"/>
    </source>
</evidence>
<keyword evidence="1" id="KW-0812">Transmembrane</keyword>
<keyword evidence="3" id="KW-1185">Reference proteome</keyword>
<dbReference type="EMBL" id="ML210277">
    <property type="protein sequence ID" value="TFK21134.1"/>
    <property type="molecule type" value="Genomic_DNA"/>
</dbReference>
<reference evidence="2 3" key="1">
    <citation type="journal article" date="2019" name="Nat. Ecol. Evol.">
        <title>Megaphylogeny resolves global patterns of mushroom evolution.</title>
        <authorList>
            <person name="Varga T."/>
            <person name="Krizsan K."/>
            <person name="Foldi C."/>
            <person name="Dima B."/>
            <person name="Sanchez-Garcia M."/>
            <person name="Sanchez-Ramirez S."/>
            <person name="Szollosi G.J."/>
            <person name="Szarkandi J.G."/>
            <person name="Papp V."/>
            <person name="Albert L."/>
            <person name="Andreopoulos W."/>
            <person name="Angelini C."/>
            <person name="Antonin V."/>
            <person name="Barry K.W."/>
            <person name="Bougher N.L."/>
            <person name="Buchanan P."/>
            <person name="Buyck B."/>
            <person name="Bense V."/>
            <person name="Catcheside P."/>
            <person name="Chovatia M."/>
            <person name="Cooper J."/>
            <person name="Damon W."/>
            <person name="Desjardin D."/>
            <person name="Finy P."/>
            <person name="Geml J."/>
            <person name="Haridas S."/>
            <person name="Hughes K."/>
            <person name="Justo A."/>
            <person name="Karasinski D."/>
            <person name="Kautmanova I."/>
            <person name="Kiss B."/>
            <person name="Kocsube S."/>
            <person name="Kotiranta H."/>
            <person name="LaButti K.M."/>
            <person name="Lechner B.E."/>
            <person name="Liimatainen K."/>
            <person name="Lipzen A."/>
            <person name="Lukacs Z."/>
            <person name="Mihaltcheva S."/>
            <person name="Morgado L.N."/>
            <person name="Niskanen T."/>
            <person name="Noordeloos M.E."/>
            <person name="Ohm R.A."/>
            <person name="Ortiz-Santana B."/>
            <person name="Ovrebo C."/>
            <person name="Racz N."/>
            <person name="Riley R."/>
            <person name="Savchenko A."/>
            <person name="Shiryaev A."/>
            <person name="Soop K."/>
            <person name="Spirin V."/>
            <person name="Szebenyi C."/>
            <person name="Tomsovsky M."/>
            <person name="Tulloss R.E."/>
            <person name="Uehling J."/>
            <person name="Grigoriev I.V."/>
            <person name="Vagvolgyi C."/>
            <person name="Papp T."/>
            <person name="Martin F.M."/>
            <person name="Miettinen O."/>
            <person name="Hibbett D.S."/>
            <person name="Nagy L.G."/>
        </authorList>
    </citation>
    <scope>NUCLEOTIDE SEQUENCE [LARGE SCALE GENOMIC DNA]</scope>
    <source>
        <strain evidence="2 3">CBS 121175</strain>
    </source>
</reference>
<organism evidence="2 3">
    <name type="scientific">Coprinopsis marcescibilis</name>
    <name type="common">Agaric fungus</name>
    <name type="synonym">Psathyrella marcescibilis</name>
    <dbReference type="NCBI Taxonomy" id="230819"/>
    <lineage>
        <taxon>Eukaryota</taxon>
        <taxon>Fungi</taxon>
        <taxon>Dikarya</taxon>
        <taxon>Basidiomycota</taxon>
        <taxon>Agaricomycotina</taxon>
        <taxon>Agaricomycetes</taxon>
        <taxon>Agaricomycetidae</taxon>
        <taxon>Agaricales</taxon>
        <taxon>Agaricineae</taxon>
        <taxon>Psathyrellaceae</taxon>
        <taxon>Coprinopsis</taxon>
    </lineage>
</organism>
<feature type="transmembrane region" description="Helical" evidence="1">
    <location>
        <begin position="99"/>
        <end position="122"/>
    </location>
</feature>
<gene>
    <name evidence="2" type="ORF">FA15DRAFT_95039</name>
</gene>
<feature type="transmembrane region" description="Helical" evidence="1">
    <location>
        <begin position="198"/>
        <end position="220"/>
    </location>
</feature>